<evidence type="ECO:0008006" key="4">
    <source>
        <dbReference type="Google" id="ProtNLM"/>
    </source>
</evidence>
<sequence length="184" mass="21429">MAEWSNHITVKRITKEELPDVRWLKYRLRQQDDLELKATDTHLETFALETGMENYIVYTCGSPMILFGVSKKPMAGYGHMVWCVAREDLYSHHKKAFVALGNYILPAWKKKYPRMFNMIMESNELSYHWLKAMGAKFSEPFLYKDMSWKLFFIEGSETDVRSSRDDCPDSHAGNEPVQSTEAAV</sequence>
<organism evidence="2 3">
    <name type="scientific">Megasphaera hexanoica</name>
    <dbReference type="NCBI Taxonomy" id="1675036"/>
    <lineage>
        <taxon>Bacteria</taxon>
        <taxon>Bacillati</taxon>
        <taxon>Bacillota</taxon>
        <taxon>Negativicutes</taxon>
        <taxon>Veillonellales</taxon>
        <taxon>Veillonellaceae</taxon>
        <taxon>Megasphaera</taxon>
    </lineage>
</organism>
<dbReference type="EMBL" id="JABAFG010000015">
    <property type="protein sequence ID" value="NME28842.1"/>
    <property type="molecule type" value="Genomic_DNA"/>
</dbReference>
<dbReference type="RefSeq" id="WP_170087811.1">
    <property type="nucleotide sequence ID" value="NZ_JABAFG010000015.1"/>
</dbReference>
<evidence type="ECO:0000256" key="1">
    <source>
        <dbReference type="SAM" id="MobiDB-lite"/>
    </source>
</evidence>
<evidence type="ECO:0000313" key="2">
    <source>
        <dbReference type="EMBL" id="NME28842.1"/>
    </source>
</evidence>
<gene>
    <name evidence="2" type="ORF">HF872_09455</name>
</gene>
<feature type="region of interest" description="Disordered" evidence="1">
    <location>
        <begin position="162"/>
        <end position="184"/>
    </location>
</feature>
<dbReference type="Proteomes" id="UP000591071">
    <property type="component" value="Unassembled WGS sequence"/>
</dbReference>
<name>A0A848BT13_9FIRM</name>
<accession>A0A848BT13</accession>
<evidence type="ECO:0000313" key="3">
    <source>
        <dbReference type="Proteomes" id="UP000591071"/>
    </source>
</evidence>
<comment type="caution">
    <text evidence="2">The sequence shown here is derived from an EMBL/GenBank/DDBJ whole genome shotgun (WGS) entry which is preliminary data.</text>
</comment>
<protein>
    <recommendedName>
        <fullName evidence="4">N-acetyltransferase domain-containing protein</fullName>
    </recommendedName>
</protein>
<reference evidence="2 3" key="1">
    <citation type="submission" date="2020-04" db="EMBL/GenBank/DDBJ databases">
        <authorList>
            <person name="Hitch T.C.A."/>
            <person name="Wylensek D."/>
            <person name="Clavel T."/>
        </authorList>
    </citation>
    <scope>NUCLEOTIDE SEQUENCE [LARGE SCALE GENOMIC DNA]</scope>
    <source>
        <strain evidence="2 3">Oil-RF-744-FAT-WT-6-1</strain>
    </source>
</reference>
<proteinExistence type="predicted"/>
<dbReference type="AlphaFoldDB" id="A0A848BT13"/>